<sequence length="61" mass="6963">MPVGQSSFCMAVVLIIRLMHCMQEHPTIREDPRHEKDLEAVAPPQALHLTHIIIPCPLELR</sequence>
<evidence type="ECO:0000313" key="2">
    <source>
        <dbReference type="EMBL" id="KIK34101.1"/>
    </source>
</evidence>
<dbReference type="EMBL" id="KN835809">
    <property type="protein sequence ID" value="KIK34101.1"/>
    <property type="molecule type" value="Genomic_DNA"/>
</dbReference>
<proteinExistence type="predicted"/>
<evidence type="ECO:0000256" key="1">
    <source>
        <dbReference type="SAM" id="SignalP"/>
    </source>
</evidence>
<dbReference type="AlphaFoldDB" id="A0A0C9ZXF6"/>
<reference evidence="2 3" key="1">
    <citation type="submission" date="2014-04" db="EMBL/GenBank/DDBJ databases">
        <authorList>
            <consortium name="DOE Joint Genome Institute"/>
            <person name="Kuo A."/>
            <person name="Ruytinx J."/>
            <person name="Rineau F."/>
            <person name="Colpaert J."/>
            <person name="Kohler A."/>
            <person name="Nagy L.G."/>
            <person name="Floudas D."/>
            <person name="Copeland A."/>
            <person name="Barry K.W."/>
            <person name="Cichocki N."/>
            <person name="Veneault-Fourrey C."/>
            <person name="LaButti K."/>
            <person name="Lindquist E.A."/>
            <person name="Lipzen A."/>
            <person name="Lundell T."/>
            <person name="Morin E."/>
            <person name="Murat C."/>
            <person name="Sun H."/>
            <person name="Tunlid A."/>
            <person name="Henrissat B."/>
            <person name="Grigoriev I.V."/>
            <person name="Hibbett D.S."/>
            <person name="Martin F."/>
            <person name="Nordberg H.P."/>
            <person name="Cantor M.N."/>
            <person name="Hua S.X."/>
        </authorList>
    </citation>
    <scope>NUCLEOTIDE SEQUENCE [LARGE SCALE GENOMIC DNA]</scope>
    <source>
        <strain evidence="2 3">UH-Slu-Lm8-n1</strain>
    </source>
</reference>
<evidence type="ECO:0000313" key="3">
    <source>
        <dbReference type="Proteomes" id="UP000054485"/>
    </source>
</evidence>
<dbReference type="InParanoid" id="A0A0C9ZXF6"/>
<organism evidence="2 3">
    <name type="scientific">Suillus luteus UH-Slu-Lm8-n1</name>
    <dbReference type="NCBI Taxonomy" id="930992"/>
    <lineage>
        <taxon>Eukaryota</taxon>
        <taxon>Fungi</taxon>
        <taxon>Dikarya</taxon>
        <taxon>Basidiomycota</taxon>
        <taxon>Agaricomycotina</taxon>
        <taxon>Agaricomycetes</taxon>
        <taxon>Agaricomycetidae</taxon>
        <taxon>Boletales</taxon>
        <taxon>Suillineae</taxon>
        <taxon>Suillaceae</taxon>
        <taxon>Suillus</taxon>
    </lineage>
</organism>
<keyword evidence="1" id="KW-0732">Signal</keyword>
<dbReference type="Proteomes" id="UP000054485">
    <property type="component" value="Unassembled WGS sequence"/>
</dbReference>
<feature type="signal peptide" evidence="1">
    <location>
        <begin position="1"/>
        <end position="23"/>
    </location>
</feature>
<reference evidence="3" key="2">
    <citation type="submission" date="2015-01" db="EMBL/GenBank/DDBJ databases">
        <title>Evolutionary Origins and Diversification of the Mycorrhizal Mutualists.</title>
        <authorList>
            <consortium name="DOE Joint Genome Institute"/>
            <consortium name="Mycorrhizal Genomics Consortium"/>
            <person name="Kohler A."/>
            <person name="Kuo A."/>
            <person name="Nagy L.G."/>
            <person name="Floudas D."/>
            <person name="Copeland A."/>
            <person name="Barry K.W."/>
            <person name="Cichocki N."/>
            <person name="Veneault-Fourrey C."/>
            <person name="LaButti K."/>
            <person name="Lindquist E.A."/>
            <person name="Lipzen A."/>
            <person name="Lundell T."/>
            <person name="Morin E."/>
            <person name="Murat C."/>
            <person name="Riley R."/>
            <person name="Ohm R."/>
            <person name="Sun H."/>
            <person name="Tunlid A."/>
            <person name="Henrissat B."/>
            <person name="Grigoriev I.V."/>
            <person name="Hibbett D.S."/>
            <person name="Martin F."/>
        </authorList>
    </citation>
    <scope>NUCLEOTIDE SEQUENCE [LARGE SCALE GENOMIC DNA]</scope>
    <source>
        <strain evidence="3">UH-Slu-Lm8-n1</strain>
    </source>
</reference>
<feature type="chain" id="PRO_5002207272" evidence="1">
    <location>
        <begin position="24"/>
        <end position="61"/>
    </location>
</feature>
<accession>A0A0C9ZXF6</accession>
<name>A0A0C9ZXF6_9AGAM</name>
<protein>
    <submittedName>
        <fullName evidence="2">Uncharacterized protein</fullName>
    </submittedName>
</protein>
<dbReference type="HOGENOM" id="CLU_183947_0_0_1"/>
<gene>
    <name evidence="2" type="ORF">CY34DRAFT_813124</name>
</gene>
<keyword evidence="3" id="KW-1185">Reference proteome</keyword>